<evidence type="ECO:0000313" key="11">
    <source>
        <dbReference type="EMBL" id="KAE9533818.1"/>
    </source>
</evidence>
<keyword evidence="4" id="KW-0964">Secreted</keyword>
<dbReference type="PRINTS" id="PR00187">
    <property type="entry name" value="HAEMOCYANIN"/>
</dbReference>
<dbReference type="InterPro" id="IPR008922">
    <property type="entry name" value="Di-copper_centre_dom_sf"/>
</dbReference>
<dbReference type="GO" id="GO:0005576">
    <property type="term" value="C:extracellular region"/>
    <property type="evidence" value="ECO:0007669"/>
    <property type="project" value="UniProtKB-SubCell"/>
</dbReference>
<keyword evidence="9" id="KW-1015">Disulfide bond</keyword>
<dbReference type="Gene3D" id="2.60.40.1520">
    <property type="entry name" value="Hemocyanin, C-terminal domain"/>
    <property type="match status" value="2"/>
</dbReference>
<dbReference type="Gene3D" id="1.20.1370.10">
    <property type="entry name" value="Hemocyanin, N-terminal domain"/>
    <property type="match status" value="1"/>
</dbReference>
<evidence type="ECO:0000256" key="7">
    <source>
        <dbReference type="ARBA" id="ARBA00023008"/>
    </source>
</evidence>
<sequence length="769" mass="88771">MTDKNNILYLFDRPTEPIFIGKGDENVSFDVPAEYLTDRYKPLASDIQNRFSGGKTISITKLDRIPDLSFPLSLPRDAAFSLFIPYHSKMASKLIEIFMDTKSFDELLSLAVYCRDRINPYMFIYALSVVVTHRPDTRNLELPSHVEMFPSLYMDATVFGRAREESTVVQTGSRTPIEIPHDYSANDLDFEHRISYFREDIGINLHHWHWHLVYPFEGPMSIVNKDRRGELFYYMHQQIIARYNMERLSNDMNRVVRLTNWRDPILEGYFPKLDNILANRVWPPRPVNARLSNINREVEQISFDIEDLERWRDRIFNAIHSGFIINTAGQQVRLTETDGINILGNLIEASVLSLNQNLYGSLHNNGHNAISFIHDPDNRFLENYGVMGDSATAMRDPIFYRWHAYIDDIFQEFKATIPSYNVQNLSFENVRVQSVEISATGIPRNEFSTFWQQSDVDLSRGLDFLPRGSVFARFTHLQHAPFNYKITVENNGNQRVGTVRIFIAPRFDERGLPFLFREQRKLFVELDKFSVTLKRGRNDITRRSIESSVTIPHDVTYRNLDRNRPSGNSEAAAAFNFCGCGWPQNMLIPKGSSEGFQCQLFVMISNGANDQVITKKRLNHIQLCVNPRVLIFTIFNRSKQVENAQADGQTCDNASSYCGIRNARYPDARSMGYPFDRTPRDGVVTLQQFLTPNMAVQDVRIRFTNRTVAPLQNRTGTQQVQTPKTTPAKASSCVALEKYDSSSFNILSQYYYLNIYHILTLPVLLYEKL</sequence>
<dbReference type="Pfam" id="PF00372">
    <property type="entry name" value="Hemocyanin_M"/>
    <property type="match status" value="1"/>
</dbReference>
<keyword evidence="5" id="KW-0479">Metal-binding</keyword>
<evidence type="ECO:0000256" key="4">
    <source>
        <dbReference type="ARBA" id="ARBA00022525"/>
    </source>
</evidence>
<dbReference type="PANTHER" id="PTHR11511:SF4">
    <property type="entry name" value="PHENOLOXIDASE 2-RELATED"/>
    <property type="match status" value="1"/>
</dbReference>
<name>A0A6G0TL89_APHGL</name>
<dbReference type="InterPro" id="IPR000896">
    <property type="entry name" value="Hemocyanin/hexamerin_mid_dom"/>
</dbReference>
<feature type="domain" description="Tyrosinase copper-binding" evidence="10">
    <location>
        <begin position="396"/>
        <end position="407"/>
    </location>
</feature>
<dbReference type="InterPro" id="IPR014756">
    <property type="entry name" value="Ig_E-set"/>
</dbReference>
<evidence type="ECO:0000256" key="2">
    <source>
        <dbReference type="ARBA" id="ARBA00004613"/>
    </source>
</evidence>
<dbReference type="Pfam" id="PF03723">
    <property type="entry name" value="Hemocyanin_C"/>
    <property type="match status" value="2"/>
</dbReference>
<reference evidence="11 12" key="1">
    <citation type="submission" date="2019-08" db="EMBL/GenBank/DDBJ databases">
        <title>The genome of the soybean aphid Biotype 1, its phylome, world population structure and adaptation to the North American continent.</title>
        <authorList>
            <person name="Giordano R."/>
            <person name="Donthu R.K."/>
            <person name="Hernandez A.G."/>
            <person name="Wright C.L."/>
            <person name="Zimin A.V."/>
        </authorList>
    </citation>
    <scope>NUCLEOTIDE SEQUENCE [LARGE SCALE GENOMIC DNA]</scope>
    <source>
        <tissue evidence="11">Whole aphids</tissue>
    </source>
</reference>
<gene>
    <name evidence="11" type="ORF">AGLY_008897</name>
</gene>
<dbReference type="EMBL" id="VYZN01000031">
    <property type="protein sequence ID" value="KAE9533818.1"/>
    <property type="molecule type" value="Genomic_DNA"/>
</dbReference>
<dbReference type="SUPFAM" id="SSF81296">
    <property type="entry name" value="E set domains"/>
    <property type="match status" value="2"/>
</dbReference>
<dbReference type="InterPro" id="IPR037020">
    <property type="entry name" value="Hemocyanin_C_sf"/>
</dbReference>
<evidence type="ECO:0000259" key="10">
    <source>
        <dbReference type="PROSITE" id="PS00498"/>
    </source>
</evidence>
<dbReference type="SUPFAM" id="SSF48050">
    <property type="entry name" value="Hemocyanin, N-terminal domain"/>
    <property type="match status" value="1"/>
</dbReference>
<proteinExistence type="inferred from homology"/>
<dbReference type="AlphaFoldDB" id="A0A6G0TL89"/>
<evidence type="ECO:0000256" key="5">
    <source>
        <dbReference type="ARBA" id="ARBA00022723"/>
    </source>
</evidence>
<organism evidence="11 12">
    <name type="scientific">Aphis glycines</name>
    <name type="common">Soybean aphid</name>
    <dbReference type="NCBI Taxonomy" id="307491"/>
    <lineage>
        <taxon>Eukaryota</taxon>
        <taxon>Metazoa</taxon>
        <taxon>Ecdysozoa</taxon>
        <taxon>Arthropoda</taxon>
        <taxon>Hexapoda</taxon>
        <taxon>Insecta</taxon>
        <taxon>Pterygota</taxon>
        <taxon>Neoptera</taxon>
        <taxon>Paraneoptera</taxon>
        <taxon>Hemiptera</taxon>
        <taxon>Sternorrhyncha</taxon>
        <taxon>Aphidomorpha</taxon>
        <taxon>Aphidoidea</taxon>
        <taxon>Aphididae</taxon>
        <taxon>Aphidini</taxon>
        <taxon>Aphis</taxon>
        <taxon>Aphis</taxon>
    </lineage>
</organism>
<dbReference type="OrthoDB" id="8119704at2759"/>
<evidence type="ECO:0000256" key="8">
    <source>
        <dbReference type="ARBA" id="ARBA00023033"/>
    </source>
</evidence>
<protein>
    <recommendedName>
        <fullName evidence="10">Tyrosinase copper-binding domain-containing protein</fullName>
    </recommendedName>
</protein>
<dbReference type="FunFam" id="1.10.1280.10:FF:000004">
    <property type="entry name" value="Hemocyanin subunit 2"/>
    <property type="match status" value="1"/>
</dbReference>
<evidence type="ECO:0000256" key="9">
    <source>
        <dbReference type="ARBA" id="ARBA00023157"/>
    </source>
</evidence>
<evidence type="ECO:0000256" key="6">
    <source>
        <dbReference type="ARBA" id="ARBA00023002"/>
    </source>
</evidence>
<keyword evidence="6" id="KW-0560">Oxidoreductase</keyword>
<comment type="subcellular location">
    <subcellularLocation>
        <location evidence="2">Secreted</location>
    </subcellularLocation>
</comment>
<dbReference type="Pfam" id="PF03722">
    <property type="entry name" value="Hemocyanin_N"/>
    <property type="match status" value="1"/>
</dbReference>
<dbReference type="SUPFAM" id="SSF48056">
    <property type="entry name" value="Di-copper centre-containing domain"/>
    <property type="match status" value="1"/>
</dbReference>
<dbReference type="Proteomes" id="UP000475862">
    <property type="component" value="Unassembled WGS sequence"/>
</dbReference>
<dbReference type="GO" id="GO:0046872">
    <property type="term" value="F:metal ion binding"/>
    <property type="evidence" value="ECO:0007669"/>
    <property type="project" value="UniProtKB-KW"/>
</dbReference>
<dbReference type="PROSITE" id="PS00210">
    <property type="entry name" value="HEMOCYANIN_2"/>
    <property type="match status" value="1"/>
</dbReference>
<keyword evidence="7" id="KW-0186">Copper</keyword>
<dbReference type="GO" id="GO:0004503">
    <property type="term" value="F:tyrosinase activity"/>
    <property type="evidence" value="ECO:0007669"/>
    <property type="project" value="UniProtKB-ARBA"/>
</dbReference>
<dbReference type="PANTHER" id="PTHR11511">
    <property type="entry name" value="LARVAL STORAGE PROTEIN/PHENOLOXIDASE"/>
    <property type="match status" value="1"/>
</dbReference>
<dbReference type="InterPro" id="IPR036697">
    <property type="entry name" value="Hemocyanin_N_sf"/>
</dbReference>
<comment type="caution">
    <text evidence="11">The sequence shown here is derived from an EMBL/GenBank/DDBJ whole genome shotgun (WGS) entry which is preliminary data.</text>
</comment>
<comment type="similarity">
    <text evidence="3">Belongs to the tyrosinase family.</text>
</comment>
<dbReference type="InterPro" id="IPR005203">
    <property type="entry name" value="Hemocyanin_C"/>
</dbReference>
<keyword evidence="12" id="KW-1185">Reference proteome</keyword>
<evidence type="ECO:0000256" key="1">
    <source>
        <dbReference type="ARBA" id="ARBA00001973"/>
    </source>
</evidence>
<dbReference type="InterPro" id="IPR005204">
    <property type="entry name" value="Hemocyanin_N"/>
</dbReference>
<dbReference type="GO" id="GO:0006582">
    <property type="term" value="P:melanin metabolic process"/>
    <property type="evidence" value="ECO:0007669"/>
    <property type="project" value="UniProtKB-ARBA"/>
</dbReference>
<accession>A0A6G0TL89</accession>
<evidence type="ECO:0000313" key="12">
    <source>
        <dbReference type="Proteomes" id="UP000475862"/>
    </source>
</evidence>
<dbReference type="InterPro" id="IPR002227">
    <property type="entry name" value="Tyrosinase_Cu-bd"/>
</dbReference>
<comment type="cofactor">
    <cofactor evidence="1">
        <name>Cu(2+)</name>
        <dbReference type="ChEBI" id="CHEBI:29036"/>
    </cofactor>
</comment>
<evidence type="ECO:0000256" key="3">
    <source>
        <dbReference type="ARBA" id="ARBA00009928"/>
    </source>
</evidence>
<dbReference type="Gene3D" id="1.10.1280.10">
    <property type="entry name" value="Di-copper center containing domain from catechol oxidase"/>
    <property type="match status" value="1"/>
</dbReference>
<dbReference type="PROSITE" id="PS00209">
    <property type="entry name" value="HEMOCYANIN_1"/>
    <property type="match status" value="1"/>
</dbReference>
<dbReference type="InterPro" id="IPR013788">
    <property type="entry name" value="Hemocyanin/hexamerin"/>
</dbReference>
<keyword evidence="8" id="KW-0503">Monooxygenase</keyword>
<dbReference type="PROSITE" id="PS00498">
    <property type="entry name" value="TYROSINASE_2"/>
    <property type="match status" value="1"/>
</dbReference>